<organism evidence="1 2">
    <name type="scientific">Clitoria ternatea</name>
    <name type="common">Butterfly pea</name>
    <dbReference type="NCBI Taxonomy" id="43366"/>
    <lineage>
        <taxon>Eukaryota</taxon>
        <taxon>Viridiplantae</taxon>
        <taxon>Streptophyta</taxon>
        <taxon>Embryophyta</taxon>
        <taxon>Tracheophyta</taxon>
        <taxon>Spermatophyta</taxon>
        <taxon>Magnoliopsida</taxon>
        <taxon>eudicotyledons</taxon>
        <taxon>Gunneridae</taxon>
        <taxon>Pentapetalae</taxon>
        <taxon>rosids</taxon>
        <taxon>fabids</taxon>
        <taxon>Fabales</taxon>
        <taxon>Fabaceae</taxon>
        <taxon>Papilionoideae</taxon>
        <taxon>50 kb inversion clade</taxon>
        <taxon>NPAAA clade</taxon>
        <taxon>indigoferoid/millettioid clade</taxon>
        <taxon>Phaseoleae</taxon>
        <taxon>Clitoria</taxon>
    </lineage>
</organism>
<evidence type="ECO:0000313" key="1">
    <source>
        <dbReference type="EMBL" id="KAK7270798.1"/>
    </source>
</evidence>
<dbReference type="Proteomes" id="UP001359559">
    <property type="component" value="Unassembled WGS sequence"/>
</dbReference>
<name>A0AAN9FFB3_CLITE</name>
<gene>
    <name evidence="1" type="ORF">RJT34_26225</name>
</gene>
<protein>
    <submittedName>
        <fullName evidence="1">Uncharacterized protein</fullName>
    </submittedName>
</protein>
<dbReference type="AlphaFoldDB" id="A0AAN9FFB3"/>
<sequence length="170" mass="19131">MESWIIDCGSKVIMMKMRASPTKVGVVRNIKRDSHEGKEVDAGTKTIVSLKVTDKKNNEVVNKNEGLGDVSQDSIVVPLSTPKNRKRRKTRRKAFKMEIWKGVGRLSYIMVVYCHGKGRNHSSGLALCQYDTGNAEVGSFSLNHIGVMMKINDKDISLNFLKFMDILHFT</sequence>
<keyword evidence="2" id="KW-1185">Reference proteome</keyword>
<evidence type="ECO:0000313" key="2">
    <source>
        <dbReference type="Proteomes" id="UP001359559"/>
    </source>
</evidence>
<dbReference type="EMBL" id="JAYKXN010000007">
    <property type="protein sequence ID" value="KAK7270798.1"/>
    <property type="molecule type" value="Genomic_DNA"/>
</dbReference>
<reference evidence="1 2" key="1">
    <citation type="submission" date="2024-01" db="EMBL/GenBank/DDBJ databases">
        <title>The genomes of 5 underutilized Papilionoideae crops provide insights into root nodulation and disease resistance.</title>
        <authorList>
            <person name="Yuan L."/>
        </authorList>
    </citation>
    <scope>NUCLEOTIDE SEQUENCE [LARGE SCALE GENOMIC DNA]</scope>
    <source>
        <strain evidence="1">LY-2023</strain>
        <tissue evidence="1">Leaf</tissue>
    </source>
</reference>
<accession>A0AAN9FFB3</accession>
<comment type="caution">
    <text evidence="1">The sequence shown here is derived from an EMBL/GenBank/DDBJ whole genome shotgun (WGS) entry which is preliminary data.</text>
</comment>
<proteinExistence type="predicted"/>